<dbReference type="EMBL" id="JBBBZM010000031">
    <property type="protein sequence ID" value="KAL0637705.1"/>
    <property type="molecule type" value="Genomic_DNA"/>
</dbReference>
<dbReference type="SUPFAM" id="SSF46946">
    <property type="entry name" value="S13-like H2TH domain"/>
    <property type="match status" value="1"/>
</dbReference>
<evidence type="ECO:0000313" key="6">
    <source>
        <dbReference type="Proteomes" id="UP001447188"/>
    </source>
</evidence>
<dbReference type="InterPro" id="IPR010979">
    <property type="entry name" value="Ribosomal_uS13-like_H2TH"/>
</dbReference>
<keyword evidence="3 4" id="KW-0687">Ribonucleoprotein</keyword>
<dbReference type="InterPro" id="IPR001892">
    <property type="entry name" value="Ribosomal_uS13"/>
</dbReference>
<organism evidence="5 6">
    <name type="scientific">Discina gigas</name>
    <dbReference type="NCBI Taxonomy" id="1032678"/>
    <lineage>
        <taxon>Eukaryota</taxon>
        <taxon>Fungi</taxon>
        <taxon>Dikarya</taxon>
        <taxon>Ascomycota</taxon>
        <taxon>Pezizomycotina</taxon>
        <taxon>Pezizomycetes</taxon>
        <taxon>Pezizales</taxon>
        <taxon>Discinaceae</taxon>
        <taxon>Discina</taxon>
    </lineage>
</organism>
<dbReference type="InterPro" id="IPR018269">
    <property type="entry name" value="Ribosomal_uS13_CS"/>
</dbReference>
<reference evidence="5 6" key="1">
    <citation type="submission" date="2024-02" db="EMBL/GenBank/DDBJ databases">
        <title>Discinaceae phylogenomics.</title>
        <authorList>
            <person name="Dirks A.C."/>
            <person name="James T.Y."/>
        </authorList>
    </citation>
    <scope>NUCLEOTIDE SEQUENCE [LARGE SCALE GENOMIC DNA]</scope>
    <source>
        <strain evidence="5 6">ACD0624</strain>
    </source>
</reference>
<evidence type="ECO:0008006" key="7">
    <source>
        <dbReference type="Google" id="ProtNLM"/>
    </source>
</evidence>
<dbReference type="Proteomes" id="UP001447188">
    <property type="component" value="Unassembled WGS sequence"/>
</dbReference>
<evidence type="ECO:0000256" key="4">
    <source>
        <dbReference type="RuleBase" id="RU003830"/>
    </source>
</evidence>
<evidence type="ECO:0000256" key="2">
    <source>
        <dbReference type="ARBA" id="ARBA00022980"/>
    </source>
</evidence>
<dbReference type="PANTHER" id="PTHR10871">
    <property type="entry name" value="30S RIBOSOMAL PROTEIN S13/40S RIBOSOMAL PROTEIN S18"/>
    <property type="match status" value="1"/>
</dbReference>
<keyword evidence="6" id="KW-1185">Reference proteome</keyword>
<sequence>MVLISGINILDQWVVKAALQYHFYGIGPNVAARLCAKLSIHPTARLSSLSHPTVTALTFEMSKLKLDTDLKKELTDNLERLRDLGTYRGRRHAQGLPVRGQKTKKQVMCARRLNCLNRRG</sequence>
<comment type="similarity">
    <text evidence="1 4">Belongs to the universal ribosomal protein uS13 family.</text>
</comment>
<evidence type="ECO:0000313" key="5">
    <source>
        <dbReference type="EMBL" id="KAL0637705.1"/>
    </source>
</evidence>
<dbReference type="Gene3D" id="4.10.910.10">
    <property type="entry name" value="30s ribosomal protein s13, domain 2"/>
    <property type="match status" value="1"/>
</dbReference>
<keyword evidence="2 4" id="KW-0689">Ribosomal protein</keyword>
<evidence type="ECO:0000256" key="1">
    <source>
        <dbReference type="ARBA" id="ARBA00008080"/>
    </source>
</evidence>
<dbReference type="PANTHER" id="PTHR10871:SF1">
    <property type="entry name" value="SMALL RIBOSOMAL SUBUNIT PROTEIN US13M"/>
    <property type="match status" value="1"/>
</dbReference>
<comment type="caution">
    <text evidence="5">The sequence shown here is derived from an EMBL/GenBank/DDBJ whole genome shotgun (WGS) entry which is preliminary data.</text>
</comment>
<dbReference type="PROSITE" id="PS00646">
    <property type="entry name" value="RIBOSOMAL_S13_1"/>
    <property type="match status" value="1"/>
</dbReference>
<proteinExistence type="inferred from homology"/>
<evidence type="ECO:0000256" key="3">
    <source>
        <dbReference type="ARBA" id="ARBA00023274"/>
    </source>
</evidence>
<gene>
    <name evidence="5" type="ORF">Q9L58_003265</name>
</gene>
<accession>A0ABR3GPH5</accession>
<dbReference type="InterPro" id="IPR027437">
    <property type="entry name" value="Rbsml_uS13_C"/>
</dbReference>
<dbReference type="PIRSF" id="PIRSF002134">
    <property type="entry name" value="Ribosomal_S13"/>
    <property type="match status" value="1"/>
</dbReference>
<name>A0ABR3GPH5_9PEZI</name>
<dbReference type="Gene3D" id="1.10.8.50">
    <property type="match status" value="1"/>
</dbReference>
<dbReference type="Pfam" id="PF00416">
    <property type="entry name" value="Ribosomal_S13"/>
    <property type="match status" value="1"/>
</dbReference>
<dbReference type="PROSITE" id="PS50159">
    <property type="entry name" value="RIBOSOMAL_S13_2"/>
    <property type="match status" value="1"/>
</dbReference>
<protein>
    <recommendedName>
        <fullName evidence="7">Ribosomal protein S13</fullName>
    </recommendedName>
</protein>